<comment type="caution">
    <text evidence="2">The sequence shown here is derived from an EMBL/GenBank/DDBJ whole genome shotgun (WGS) entry which is preliminary data.</text>
</comment>
<accession>A0ABQ6BNG9</accession>
<feature type="compositionally biased region" description="Gly residues" evidence="1">
    <location>
        <begin position="1"/>
        <end position="11"/>
    </location>
</feature>
<dbReference type="Proteomes" id="UP001156921">
    <property type="component" value="Unassembled WGS sequence"/>
</dbReference>
<protein>
    <submittedName>
        <fullName evidence="2">Uncharacterized protein</fullName>
    </submittedName>
</protein>
<dbReference type="EMBL" id="BSOY01000035">
    <property type="protein sequence ID" value="GLS01732.1"/>
    <property type="molecule type" value="Genomic_DNA"/>
</dbReference>
<evidence type="ECO:0000313" key="2">
    <source>
        <dbReference type="EMBL" id="GLS01732.1"/>
    </source>
</evidence>
<proteinExistence type="predicted"/>
<evidence type="ECO:0000313" key="3">
    <source>
        <dbReference type="Proteomes" id="UP001156921"/>
    </source>
</evidence>
<name>A0ABQ6BNG9_9CAUL</name>
<sequence length="132" mass="13702">MVGQPVQGGVGQNQVGGRFGAPGRDIALTPVDIGAERPRLRQHLGAGIQSMHRRRGMPPLQHGRVLARAAAQVPDLARIEVAGQAQQQIEGGAIALGLEAAVLSGVPGGGRVGHAGKRLCGGRRWYRLSGLN</sequence>
<organism evidence="2 3">
    <name type="scientific">Brevundimonas denitrificans</name>
    <dbReference type="NCBI Taxonomy" id="1443434"/>
    <lineage>
        <taxon>Bacteria</taxon>
        <taxon>Pseudomonadati</taxon>
        <taxon>Pseudomonadota</taxon>
        <taxon>Alphaproteobacteria</taxon>
        <taxon>Caulobacterales</taxon>
        <taxon>Caulobacteraceae</taxon>
        <taxon>Brevundimonas</taxon>
    </lineage>
</organism>
<feature type="region of interest" description="Disordered" evidence="1">
    <location>
        <begin position="1"/>
        <end position="21"/>
    </location>
</feature>
<reference evidence="3" key="1">
    <citation type="journal article" date="2019" name="Int. J. Syst. Evol. Microbiol.">
        <title>The Global Catalogue of Microorganisms (GCM) 10K type strain sequencing project: providing services to taxonomists for standard genome sequencing and annotation.</title>
        <authorList>
            <consortium name="The Broad Institute Genomics Platform"/>
            <consortium name="The Broad Institute Genome Sequencing Center for Infectious Disease"/>
            <person name="Wu L."/>
            <person name="Ma J."/>
        </authorList>
    </citation>
    <scope>NUCLEOTIDE SEQUENCE [LARGE SCALE GENOMIC DNA]</scope>
    <source>
        <strain evidence="3">NBRC 110107</strain>
    </source>
</reference>
<keyword evidence="3" id="KW-1185">Reference proteome</keyword>
<gene>
    <name evidence="2" type="ORF">GCM10007859_17470</name>
</gene>
<evidence type="ECO:0000256" key="1">
    <source>
        <dbReference type="SAM" id="MobiDB-lite"/>
    </source>
</evidence>